<accession>A0A0A9CGB4</accession>
<sequence length="36" mass="4208">MPHLRVTKLCTSTYYTSISRLNIAHTDLSFNIISFY</sequence>
<proteinExistence type="predicted"/>
<dbReference type="AlphaFoldDB" id="A0A0A9CGB4"/>
<organism evidence="1">
    <name type="scientific">Arundo donax</name>
    <name type="common">Giant reed</name>
    <name type="synonym">Donax arundinaceus</name>
    <dbReference type="NCBI Taxonomy" id="35708"/>
    <lineage>
        <taxon>Eukaryota</taxon>
        <taxon>Viridiplantae</taxon>
        <taxon>Streptophyta</taxon>
        <taxon>Embryophyta</taxon>
        <taxon>Tracheophyta</taxon>
        <taxon>Spermatophyta</taxon>
        <taxon>Magnoliopsida</taxon>
        <taxon>Liliopsida</taxon>
        <taxon>Poales</taxon>
        <taxon>Poaceae</taxon>
        <taxon>PACMAD clade</taxon>
        <taxon>Arundinoideae</taxon>
        <taxon>Arundineae</taxon>
        <taxon>Arundo</taxon>
    </lineage>
</organism>
<name>A0A0A9CGB4_ARUDO</name>
<dbReference type="EMBL" id="GBRH01227358">
    <property type="protein sequence ID" value="JAD70537.1"/>
    <property type="molecule type" value="Transcribed_RNA"/>
</dbReference>
<protein>
    <submittedName>
        <fullName evidence="1">Uncharacterized protein</fullName>
    </submittedName>
</protein>
<evidence type="ECO:0000313" key="1">
    <source>
        <dbReference type="EMBL" id="JAD70537.1"/>
    </source>
</evidence>
<reference evidence="1" key="2">
    <citation type="journal article" date="2015" name="Data Brief">
        <title>Shoot transcriptome of the giant reed, Arundo donax.</title>
        <authorList>
            <person name="Barrero R.A."/>
            <person name="Guerrero F.D."/>
            <person name="Moolhuijzen P."/>
            <person name="Goolsby J.A."/>
            <person name="Tidwell J."/>
            <person name="Bellgard S.E."/>
            <person name="Bellgard M.I."/>
        </authorList>
    </citation>
    <scope>NUCLEOTIDE SEQUENCE</scope>
    <source>
        <tissue evidence="1">Shoot tissue taken approximately 20 cm above the soil surface</tissue>
    </source>
</reference>
<reference evidence="1" key="1">
    <citation type="submission" date="2014-09" db="EMBL/GenBank/DDBJ databases">
        <authorList>
            <person name="Magalhaes I.L.F."/>
            <person name="Oliveira U."/>
            <person name="Santos F.R."/>
            <person name="Vidigal T.H.D.A."/>
            <person name="Brescovit A.D."/>
            <person name="Santos A.J."/>
        </authorList>
    </citation>
    <scope>NUCLEOTIDE SEQUENCE</scope>
    <source>
        <tissue evidence="1">Shoot tissue taken approximately 20 cm above the soil surface</tissue>
    </source>
</reference>